<reference evidence="3" key="2">
    <citation type="journal article" date="2012" name="Science">
        <title>The Paleozoic origin of enzymatic lignin decomposition reconstructed from 31 fungal genomes.</title>
        <authorList>
            <person name="Floudas D."/>
            <person name="Binder M."/>
            <person name="Riley R."/>
            <person name="Barry K."/>
            <person name="Blanchette R.A."/>
            <person name="Henrissat B."/>
            <person name="Martinez A.T."/>
            <person name="Otillar R."/>
            <person name="Spatafora J.W."/>
            <person name="Yadav J.S."/>
            <person name="Aerts A."/>
            <person name="Benoit I."/>
            <person name="Boyd A."/>
            <person name="Carlson A."/>
            <person name="Copeland A."/>
            <person name="Coutinho P.M."/>
            <person name="de Vries R.P."/>
            <person name="Ferreira P."/>
            <person name="Findley K."/>
            <person name="Foster B."/>
            <person name="Gaskell J."/>
            <person name="Glotzer D."/>
            <person name="Gorecki P."/>
            <person name="Heitman J."/>
            <person name="Hesse C."/>
            <person name="Hori C."/>
            <person name="Igarashi K."/>
            <person name="Jurgens J.A."/>
            <person name="Kallen N."/>
            <person name="Kersten P."/>
            <person name="Kohler A."/>
            <person name="Kuees U."/>
            <person name="Kumar T.K.A."/>
            <person name="Kuo A."/>
            <person name="LaButti K."/>
            <person name="Larrondo L.F."/>
            <person name="Lindquist E."/>
            <person name="Ling A."/>
            <person name="Lombard V."/>
            <person name="Lucas S."/>
            <person name="Lundell T."/>
            <person name="Martin R."/>
            <person name="McLaughlin D.J."/>
            <person name="Morgenstern I."/>
            <person name="Morin E."/>
            <person name="Murat C."/>
            <person name="Nagy L.G."/>
            <person name="Nolan M."/>
            <person name="Ohm R.A."/>
            <person name="Patyshakuliyeva A."/>
            <person name="Rokas A."/>
            <person name="Ruiz-Duenas F.J."/>
            <person name="Sabat G."/>
            <person name="Salamov A."/>
            <person name="Samejima M."/>
            <person name="Schmutz J."/>
            <person name="Slot J.C."/>
            <person name="St John F."/>
            <person name="Stenlid J."/>
            <person name="Sun H."/>
            <person name="Sun S."/>
            <person name="Syed K."/>
            <person name="Tsang A."/>
            <person name="Wiebenga A."/>
            <person name="Young D."/>
            <person name="Pisabarro A."/>
            <person name="Eastwood D.C."/>
            <person name="Martin F."/>
            <person name="Cullen D."/>
            <person name="Grigoriev I.V."/>
            <person name="Hibbett D.S."/>
        </authorList>
    </citation>
    <scope>NUCLEOTIDE SEQUENCE [LARGE SCALE GENOMIC DNA]</scope>
    <source>
        <strain evidence="3">TFB10046</strain>
    </source>
</reference>
<dbReference type="Proteomes" id="UP000006514">
    <property type="component" value="Unassembled WGS sequence"/>
</dbReference>
<reference evidence="2" key="1">
    <citation type="submission" date="2011-12" db="EMBL/GenBank/DDBJ databases">
        <title>Diversity and evolution of the wood decay enzymatic apparatus in saprotrophic Agaricomycotina.</title>
        <authorList>
            <consortium name="US DOE Joint Genome Institute (JGI-PGF)"/>
            <person name="Floudas D."/>
            <person name="Binder M."/>
            <person name="Riley R."/>
            <person name="Barry K."/>
            <person name="Blanchette R.A."/>
            <person name="Henrissat B."/>
            <person name="Martinez A.T."/>
            <person name="Ortillar R."/>
            <person name="Spatafora J.W."/>
            <person name="Yadav J.S."/>
            <person name="Aerts A."/>
            <person name="Benoit I."/>
            <person name="Boyd A."/>
            <person name="Carlson A."/>
            <person name="Copeland A."/>
            <person name="Coutinho P.M."/>
            <person name="Coutinho P."/>
            <person name="Ferreira P."/>
            <person name="Findley K."/>
            <person name="Foster B."/>
            <person name="Gaskell J."/>
            <person name="Glotzer D."/>
            <person name="Gorecki P."/>
            <person name="Heitman J."/>
            <person name="Hesse C."/>
            <person name="Hori C."/>
            <person name="Igarashi K."/>
            <person name="Jurgens J.A."/>
            <person name="Kallen N."/>
            <person name="Kersten P."/>
            <person name="Khajamohiddin S."/>
            <person name="Kohler A."/>
            <person name="Kues U."/>
            <person name="Kues U."/>
            <person name="Kuo A."/>
            <person name="LaButti K."/>
            <person name="Larrondo L.F."/>
            <person name="Lindquist E."/>
            <person name="Ling A."/>
            <person name="Lucas S."/>
            <person name="Lundell T."/>
            <person name="Martin R."/>
            <person name="McLaughlin D.J."/>
            <person name="Morgenstern I."/>
            <person name="Morin E."/>
            <person name="Murat C."/>
            <person name="Nolan M."/>
            <person name="Ohm R.A."/>
            <person name="Patyshakuliyeva A."/>
            <person name="Rokas A."/>
            <person name="Ruiz-Duenas F.J."/>
            <person name="Sabat G."/>
            <person name="Salamov A."/>
            <person name="Samejima M."/>
            <person name="Schmutz J."/>
            <person name="Slot J.C."/>
            <person name="John F.S."/>
            <person name="Stenlid J."/>
            <person name="Sun H."/>
            <person name="Sun S."/>
            <person name="Tsang A."/>
            <person name="Wiebenga A."/>
            <person name="Young D."/>
            <person name="Pisabarro A."/>
            <person name="Eastwood D.C."/>
            <person name="Martin F."/>
            <person name="Cullen D."/>
            <person name="Grigoriev I.V."/>
            <person name="Grigoriev I."/>
        </authorList>
    </citation>
    <scope>NUCLEOTIDE SEQUENCE</scope>
    <source>
        <strain evidence="2">TFB-10046 SS5</strain>
    </source>
</reference>
<dbReference type="KEGG" id="adl:AURDEDRAFT_76271"/>
<dbReference type="EMBL" id="JH687961">
    <property type="protein sequence ID" value="EJD34330.1"/>
    <property type="molecule type" value="Genomic_DNA"/>
</dbReference>
<evidence type="ECO:0000313" key="3">
    <source>
        <dbReference type="Proteomes" id="UP000006514"/>
    </source>
</evidence>
<protein>
    <submittedName>
        <fullName evidence="2">Uncharacterized protein</fullName>
    </submittedName>
</protein>
<evidence type="ECO:0000313" key="2">
    <source>
        <dbReference type="EMBL" id="EJD36548.1"/>
    </source>
</evidence>
<accession>J0CYY5</accession>
<sequence>MAPERVRAVLEKVAIGDDLSAEQRGQVQDLVREYADVFTLSLNEVRLVDFMEHRLGVPEGTKGPRTANQKPLTEPQREWLYKALDEMEACDIVRRI</sequence>
<dbReference type="KEGG" id="adl:AURDEDRAFT_74111"/>
<evidence type="ECO:0000313" key="1">
    <source>
        <dbReference type="EMBL" id="EJD34330.1"/>
    </source>
</evidence>
<dbReference type="AlphaFoldDB" id="J0CYY5"/>
<proteinExistence type="predicted"/>
<feature type="non-terminal residue" evidence="2">
    <location>
        <position position="96"/>
    </location>
</feature>
<gene>
    <name evidence="2" type="ORF">AURDEDRAFT_74111</name>
    <name evidence="1" type="ORF">AURDEDRAFT_76271</name>
</gene>
<dbReference type="EMBL" id="JH687859">
    <property type="protein sequence ID" value="EJD36548.1"/>
    <property type="molecule type" value="Genomic_DNA"/>
</dbReference>
<dbReference type="OrthoDB" id="3363652at2759"/>
<keyword evidence="3" id="KW-1185">Reference proteome</keyword>
<organism evidence="2 3">
    <name type="scientific">Auricularia subglabra (strain TFB-10046 / SS5)</name>
    <name type="common">White-rot fungus</name>
    <name type="synonym">Auricularia delicata (strain TFB10046)</name>
    <dbReference type="NCBI Taxonomy" id="717982"/>
    <lineage>
        <taxon>Eukaryota</taxon>
        <taxon>Fungi</taxon>
        <taxon>Dikarya</taxon>
        <taxon>Basidiomycota</taxon>
        <taxon>Agaricomycotina</taxon>
        <taxon>Agaricomycetes</taxon>
        <taxon>Auriculariales</taxon>
        <taxon>Auriculariaceae</taxon>
        <taxon>Auricularia</taxon>
    </lineage>
</organism>
<name>J0CYY5_AURST</name>